<keyword evidence="1" id="KW-0472">Membrane</keyword>
<dbReference type="AlphaFoldDB" id="A0A6A2X4W6"/>
<dbReference type="Proteomes" id="UP000436088">
    <property type="component" value="Unassembled WGS sequence"/>
</dbReference>
<comment type="caution">
    <text evidence="2">The sequence shown here is derived from an EMBL/GenBank/DDBJ whole genome shotgun (WGS) entry which is preliminary data.</text>
</comment>
<feature type="transmembrane region" description="Helical" evidence="1">
    <location>
        <begin position="17"/>
        <end position="36"/>
    </location>
</feature>
<sequence>MSSEDDDNREFDVSHKILLGVIASLLGVEMIIVLLYHYTKYRLRRRAALNLRRTQIAALYESSVIEPPKSGLDPLVIVSLPMFSYKLTNGQVNVHEEPTECSACLGTITEDSTAEPTLQALEDNELYGRVQPTAPPLMESDSIDAAQVRKEGGASGYLVPLQGCFVGRDCQQGYELPYRFDRHNGTSDELVNKVYSKARFSLGVMWGKNCDNSKDDLLLVQFSCFYDCLMRVIHDNSGNVRGIDMDILEMFQHGNVEQQSNPEFRGPWNYHIGTALCFTFSSISLPNQEHRDEY</sequence>
<evidence type="ECO:0000313" key="2">
    <source>
        <dbReference type="EMBL" id="KAE8670163.1"/>
    </source>
</evidence>
<keyword evidence="3" id="KW-1185">Reference proteome</keyword>
<organism evidence="2 3">
    <name type="scientific">Hibiscus syriacus</name>
    <name type="common">Rose of Sharon</name>
    <dbReference type="NCBI Taxonomy" id="106335"/>
    <lineage>
        <taxon>Eukaryota</taxon>
        <taxon>Viridiplantae</taxon>
        <taxon>Streptophyta</taxon>
        <taxon>Embryophyta</taxon>
        <taxon>Tracheophyta</taxon>
        <taxon>Spermatophyta</taxon>
        <taxon>Magnoliopsida</taxon>
        <taxon>eudicotyledons</taxon>
        <taxon>Gunneridae</taxon>
        <taxon>Pentapetalae</taxon>
        <taxon>rosids</taxon>
        <taxon>malvids</taxon>
        <taxon>Malvales</taxon>
        <taxon>Malvaceae</taxon>
        <taxon>Malvoideae</taxon>
        <taxon>Hibiscus</taxon>
    </lineage>
</organism>
<accession>A0A6A2X4W6</accession>
<evidence type="ECO:0000313" key="3">
    <source>
        <dbReference type="Proteomes" id="UP000436088"/>
    </source>
</evidence>
<gene>
    <name evidence="2" type="ORF">F3Y22_tig00112206pilonHSYRG00377</name>
</gene>
<keyword evidence="1" id="KW-0812">Transmembrane</keyword>
<reference evidence="2" key="1">
    <citation type="submission" date="2019-09" db="EMBL/GenBank/DDBJ databases">
        <title>Draft genome information of white flower Hibiscus syriacus.</title>
        <authorList>
            <person name="Kim Y.-M."/>
        </authorList>
    </citation>
    <scope>NUCLEOTIDE SEQUENCE [LARGE SCALE GENOMIC DNA]</scope>
    <source>
        <strain evidence="2">YM2019G1</strain>
    </source>
</reference>
<keyword evidence="1" id="KW-1133">Transmembrane helix</keyword>
<dbReference type="EMBL" id="VEPZ02001516">
    <property type="protein sequence ID" value="KAE8670163.1"/>
    <property type="molecule type" value="Genomic_DNA"/>
</dbReference>
<evidence type="ECO:0000256" key="1">
    <source>
        <dbReference type="SAM" id="Phobius"/>
    </source>
</evidence>
<proteinExistence type="predicted"/>
<name>A0A6A2X4W6_HIBSY</name>
<protein>
    <submittedName>
        <fullName evidence="2">Uncharacterized protein</fullName>
    </submittedName>
</protein>